<dbReference type="EMBL" id="CP158374">
    <property type="protein sequence ID" value="XBX82325.1"/>
    <property type="molecule type" value="Genomic_DNA"/>
</dbReference>
<gene>
    <name evidence="2" type="ORF">ABIQ69_17195</name>
</gene>
<dbReference type="Pfam" id="PF12680">
    <property type="entry name" value="SnoaL_2"/>
    <property type="match status" value="1"/>
</dbReference>
<dbReference type="InterPro" id="IPR037401">
    <property type="entry name" value="SnoaL-like"/>
</dbReference>
<dbReference type="AlphaFoldDB" id="A0AAU7W783"/>
<protein>
    <submittedName>
        <fullName evidence="2">Nuclear transport factor 2 family protein</fullName>
    </submittedName>
</protein>
<proteinExistence type="predicted"/>
<organism evidence="2">
    <name type="scientific">Agromyces sp. G08B096</name>
    <dbReference type="NCBI Taxonomy" id="3156399"/>
    <lineage>
        <taxon>Bacteria</taxon>
        <taxon>Bacillati</taxon>
        <taxon>Actinomycetota</taxon>
        <taxon>Actinomycetes</taxon>
        <taxon>Micrococcales</taxon>
        <taxon>Microbacteriaceae</taxon>
        <taxon>Agromyces</taxon>
    </lineage>
</organism>
<reference evidence="2" key="1">
    <citation type="submission" date="2024-05" db="EMBL/GenBank/DDBJ databases">
        <authorList>
            <person name="Yu L."/>
        </authorList>
    </citation>
    <scope>NUCLEOTIDE SEQUENCE</scope>
    <source>
        <strain evidence="2">G08B096</strain>
    </source>
</reference>
<dbReference type="RefSeq" id="WP_350348346.1">
    <property type="nucleotide sequence ID" value="NZ_CP158374.1"/>
</dbReference>
<dbReference type="InterPro" id="IPR032710">
    <property type="entry name" value="NTF2-like_dom_sf"/>
</dbReference>
<evidence type="ECO:0000259" key="1">
    <source>
        <dbReference type="Pfam" id="PF12680"/>
    </source>
</evidence>
<dbReference type="Gene3D" id="3.10.450.50">
    <property type="match status" value="1"/>
</dbReference>
<sequence>MTTITDRYLTAWNSTDPSERARLLAEHWRDDATYTDPLVEVTGRDAIAATMAAVQTQFPGFVFSLIGTPDTHHRQTRFQWGLGPEGAEPPIVGFDVIVADEDGRIQQVLGFLDRVPA</sequence>
<accession>A0AAU7W783</accession>
<evidence type="ECO:0000313" key="2">
    <source>
        <dbReference type="EMBL" id="XBX82325.1"/>
    </source>
</evidence>
<name>A0AAU7W783_9MICO</name>
<feature type="domain" description="SnoaL-like" evidence="1">
    <location>
        <begin position="6"/>
        <end position="106"/>
    </location>
</feature>
<dbReference type="SUPFAM" id="SSF54427">
    <property type="entry name" value="NTF2-like"/>
    <property type="match status" value="1"/>
</dbReference>